<reference evidence="7" key="1">
    <citation type="submission" date="2022-05" db="EMBL/GenBank/DDBJ databases">
        <title>Unprecedent plastid genome of Gastrodia.</title>
        <authorList>
            <person name="Wen Y."/>
            <person name="Jin X."/>
        </authorList>
    </citation>
    <scope>NUCLEOTIDE SEQUENCE</scope>
    <source>
        <strain evidence="7">Jin X.H. 23332</strain>
    </source>
</reference>
<dbReference type="Pfam" id="PF00252">
    <property type="entry name" value="Ribosomal_L16"/>
    <property type="match status" value="1"/>
</dbReference>
<comment type="subcellular location">
    <subcellularLocation>
        <location evidence="4 6">Plastid</location>
        <location evidence="4 6">Chloroplast</location>
    </subcellularLocation>
</comment>
<dbReference type="InterPro" id="IPR000114">
    <property type="entry name" value="Ribosomal_uL16_bact-type"/>
</dbReference>
<dbReference type="RefSeq" id="YP_010471656.1">
    <property type="nucleotide sequence ID" value="NC_066068.1"/>
</dbReference>
<organism evidence="7">
    <name type="scientific">Didymoplexis pallens</name>
    <dbReference type="NCBI Taxonomy" id="2848458"/>
    <lineage>
        <taxon>Eukaryota</taxon>
        <taxon>Viridiplantae</taxon>
        <taxon>Streptophyta</taxon>
        <taxon>Embryophyta</taxon>
        <taxon>Tracheophyta</taxon>
        <taxon>Spermatophyta</taxon>
        <taxon>Magnoliopsida</taxon>
        <taxon>Liliopsida</taxon>
        <taxon>Asparagales</taxon>
        <taxon>Orchidaceae</taxon>
        <taxon>Epidendroideae</taxon>
        <taxon>Gastrodieae</taxon>
        <taxon>Didymoplexis</taxon>
    </lineage>
</organism>
<keyword evidence="2 4" id="KW-0689">Ribosomal protein</keyword>
<keyword evidence="6 7" id="KW-0150">Chloroplast</keyword>
<dbReference type="InterPro" id="IPR036920">
    <property type="entry name" value="Ribosomal_uL16_sf"/>
</dbReference>
<dbReference type="CDD" id="cd01433">
    <property type="entry name" value="Ribosomal_L16_L10e"/>
    <property type="match status" value="1"/>
</dbReference>
<dbReference type="PROSITE" id="PS00701">
    <property type="entry name" value="RIBOSOMAL_L16_2"/>
    <property type="match status" value="1"/>
</dbReference>
<dbReference type="RefSeq" id="YP_010471669.1">
    <property type="nucleotide sequence ID" value="NC_066068.1"/>
</dbReference>
<evidence type="ECO:0000256" key="2">
    <source>
        <dbReference type="ARBA" id="ARBA00022980"/>
    </source>
</evidence>
<dbReference type="GO" id="GO:0003735">
    <property type="term" value="F:structural constituent of ribosome"/>
    <property type="evidence" value="ECO:0007669"/>
    <property type="project" value="InterPro"/>
</dbReference>
<keyword evidence="3 4" id="KW-0687">Ribonucleoprotein</keyword>
<dbReference type="GeneID" id="74848781"/>
<dbReference type="GO" id="GO:0009507">
    <property type="term" value="C:chloroplast"/>
    <property type="evidence" value="ECO:0007669"/>
    <property type="project" value="UniProtKB-SubCell"/>
</dbReference>
<geneLocation type="chloroplast" evidence="7"/>
<dbReference type="GeneID" id="74848804"/>
<protein>
    <recommendedName>
        <fullName evidence="4">Large ribosomal subunit protein uL16c</fullName>
    </recommendedName>
</protein>
<dbReference type="FunFam" id="3.90.1170.10:FF:000001">
    <property type="entry name" value="50S ribosomal protein L16"/>
    <property type="match status" value="1"/>
</dbReference>
<evidence type="ECO:0000256" key="5">
    <source>
        <dbReference type="RuleBase" id="RU004413"/>
    </source>
</evidence>
<dbReference type="GO" id="GO:0032543">
    <property type="term" value="P:mitochondrial translation"/>
    <property type="evidence" value="ECO:0007669"/>
    <property type="project" value="TreeGrafter"/>
</dbReference>
<dbReference type="GO" id="GO:0019843">
    <property type="term" value="F:rRNA binding"/>
    <property type="evidence" value="ECO:0007669"/>
    <property type="project" value="InterPro"/>
</dbReference>
<evidence type="ECO:0000256" key="3">
    <source>
        <dbReference type="ARBA" id="ARBA00023274"/>
    </source>
</evidence>
<dbReference type="Gene3D" id="3.90.1170.10">
    <property type="entry name" value="Ribosomal protein L10e/L16"/>
    <property type="match status" value="1"/>
</dbReference>
<name>A0A976YHE6_9ASPA</name>
<gene>
    <name evidence="4 7" type="primary">rpl16</name>
</gene>
<comment type="similarity">
    <text evidence="1 4 5">Belongs to the universal ribosomal protein uL16 family.</text>
</comment>
<proteinExistence type="inferred from homology"/>
<sequence>MLSPKRTRFRKQHRGRMKGLANRGTNIRFGRYAIQTLEPAWVTDRQLEAGLRAMTQRFRRDTRIWVLIFPDKPVTIKPAETRMGSGKGDPKYWVSVVKPGRILYEISEVSENEAKIAISIAACKMPMKTKFLFITN</sequence>
<dbReference type="HAMAP" id="MF_01342">
    <property type="entry name" value="Ribosomal_uL16"/>
    <property type="match status" value="1"/>
</dbReference>
<dbReference type="NCBIfam" id="TIGR01164">
    <property type="entry name" value="rplP_bact"/>
    <property type="match status" value="1"/>
</dbReference>
<dbReference type="SUPFAM" id="SSF54686">
    <property type="entry name" value="Ribosomal protein L16p/L10e"/>
    <property type="match status" value="1"/>
</dbReference>
<keyword evidence="6 7" id="KW-0934">Plastid</keyword>
<dbReference type="AlphaFoldDB" id="A0A976YHE6"/>
<comment type="subunit">
    <text evidence="4 6">Part of the 50S ribosomal subunit.</text>
</comment>
<dbReference type="PANTHER" id="PTHR12220">
    <property type="entry name" value="50S/60S RIBOSOMAL PROTEIN L16"/>
    <property type="match status" value="1"/>
</dbReference>
<dbReference type="InterPro" id="IPR016180">
    <property type="entry name" value="Ribosomal_uL16_dom"/>
</dbReference>
<accession>A0A976YHE6</accession>
<dbReference type="EMBL" id="ON515488">
    <property type="protein sequence ID" value="UVG41026.1"/>
    <property type="molecule type" value="Genomic_DNA"/>
</dbReference>
<dbReference type="InterPro" id="IPR020798">
    <property type="entry name" value="Ribosomal_uL16_CS"/>
</dbReference>
<dbReference type="InterPro" id="IPR047873">
    <property type="entry name" value="Ribosomal_uL16"/>
</dbReference>
<evidence type="ECO:0000256" key="6">
    <source>
        <dbReference type="RuleBase" id="RU004415"/>
    </source>
</evidence>
<evidence type="ECO:0000313" key="7">
    <source>
        <dbReference type="EMBL" id="UVG41013.1"/>
    </source>
</evidence>
<dbReference type="PRINTS" id="PR00060">
    <property type="entry name" value="RIBOSOMALL16"/>
</dbReference>
<dbReference type="GO" id="GO:0005762">
    <property type="term" value="C:mitochondrial large ribosomal subunit"/>
    <property type="evidence" value="ECO:0007669"/>
    <property type="project" value="TreeGrafter"/>
</dbReference>
<dbReference type="EMBL" id="ON515488">
    <property type="protein sequence ID" value="UVG41013.1"/>
    <property type="molecule type" value="Genomic_DNA"/>
</dbReference>
<evidence type="ECO:0000256" key="1">
    <source>
        <dbReference type="ARBA" id="ARBA00008931"/>
    </source>
</evidence>
<evidence type="ECO:0000256" key="4">
    <source>
        <dbReference type="HAMAP-Rule" id="MF_01342"/>
    </source>
</evidence>
<dbReference type="PANTHER" id="PTHR12220:SF13">
    <property type="entry name" value="LARGE RIBOSOMAL SUBUNIT PROTEIN UL16M"/>
    <property type="match status" value="1"/>
</dbReference>